<dbReference type="GO" id="GO:0031146">
    <property type="term" value="P:SCF-dependent proteasomal ubiquitin-dependent protein catabolic process"/>
    <property type="evidence" value="ECO:0007669"/>
    <property type="project" value="TreeGrafter"/>
</dbReference>
<dbReference type="PANTHER" id="PTHR13318">
    <property type="entry name" value="PARTNER OF PAIRED, ISOFORM B-RELATED"/>
    <property type="match status" value="1"/>
</dbReference>
<dbReference type="InterPro" id="IPR036047">
    <property type="entry name" value="F-box-like_dom_sf"/>
</dbReference>
<evidence type="ECO:0000259" key="4">
    <source>
        <dbReference type="Pfam" id="PF12937"/>
    </source>
</evidence>
<feature type="region of interest" description="Disordered" evidence="3">
    <location>
        <begin position="1"/>
        <end position="65"/>
    </location>
</feature>
<protein>
    <recommendedName>
        <fullName evidence="4">F-box domain-containing protein</fullName>
    </recommendedName>
</protein>
<comment type="caution">
    <text evidence="5">The sequence shown here is derived from an EMBL/GenBank/DDBJ whole genome shotgun (WGS) entry which is preliminary data.</text>
</comment>
<keyword evidence="2" id="KW-0833">Ubl conjugation pathway</keyword>
<dbReference type="InterPro" id="IPR047922">
    <property type="entry name" value="FBXL6_F-box"/>
</dbReference>
<dbReference type="CDD" id="cd22119">
    <property type="entry name" value="F-box_FBXL6"/>
    <property type="match status" value="1"/>
</dbReference>
<evidence type="ECO:0000256" key="2">
    <source>
        <dbReference type="ARBA" id="ARBA00022786"/>
    </source>
</evidence>
<proteinExistence type="predicted"/>
<feature type="region of interest" description="Disordered" evidence="3">
    <location>
        <begin position="83"/>
        <end position="138"/>
    </location>
</feature>
<keyword evidence="6" id="KW-1185">Reference proteome</keyword>
<evidence type="ECO:0000313" key="5">
    <source>
        <dbReference type="EMBL" id="KAJ7338254.1"/>
    </source>
</evidence>
<dbReference type="Gene3D" id="1.20.1280.50">
    <property type="match status" value="1"/>
</dbReference>
<dbReference type="Gene3D" id="3.80.10.10">
    <property type="entry name" value="Ribonuclease Inhibitor"/>
    <property type="match status" value="3"/>
</dbReference>
<dbReference type="EMBL" id="JAPFRF010000003">
    <property type="protein sequence ID" value="KAJ7338254.1"/>
    <property type="molecule type" value="Genomic_DNA"/>
</dbReference>
<dbReference type="OrthoDB" id="3134645at2759"/>
<dbReference type="InterPro" id="IPR001810">
    <property type="entry name" value="F-box_dom"/>
</dbReference>
<dbReference type="InterPro" id="IPR006553">
    <property type="entry name" value="Leu-rich_rpt_Cys-con_subtyp"/>
</dbReference>
<dbReference type="SMART" id="SM00367">
    <property type="entry name" value="LRR_CC"/>
    <property type="match status" value="4"/>
</dbReference>
<dbReference type="AlphaFoldDB" id="A0A9Q0Y3R9"/>
<evidence type="ECO:0000256" key="1">
    <source>
        <dbReference type="ARBA" id="ARBA00022614"/>
    </source>
</evidence>
<dbReference type="FunFam" id="3.80.10.10:FF:000487">
    <property type="entry name" value="F-box and leucine-rich repeat protein 6"/>
    <property type="match status" value="1"/>
</dbReference>
<dbReference type="Proteomes" id="UP001142489">
    <property type="component" value="Unassembled WGS sequence"/>
</dbReference>
<evidence type="ECO:0000256" key="3">
    <source>
        <dbReference type="SAM" id="MobiDB-lite"/>
    </source>
</evidence>
<dbReference type="SUPFAM" id="SSF52047">
    <property type="entry name" value="RNI-like"/>
    <property type="match status" value="1"/>
</dbReference>
<name>A0A9Q0Y3R9_9SAUR</name>
<feature type="compositionally biased region" description="Basic residues" evidence="3">
    <location>
        <begin position="45"/>
        <end position="59"/>
    </location>
</feature>
<feature type="compositionally biased region" description="Basic residues" evidence="3">
    <location>
        <begin position="23"/>
        <end position="36"/>
    </location>
</feature>
<accession>A0A9Q0Y3R9</accession>
<gene>
    <name evidence="5" type="ORF">JRQ81_010986</name>
</gene>
<keyword evidence="1" id="KW-0433">Leucine-rich repeat</keyword>
<dbReference type="SUPFAM" id="SSF81383">
    <property type="entry name" value="F-box domain"/>
    <property type="match status" value="1"/>
</dbReference>
<sequence length="591" mass="64882">MEEEEPGSSGLLPPEVPQASSSRRPRAPQKRKRGGKARPTGPLPKRQKRKARNPPRKAAPHYFVHETDNDMLLIISNVGEADDRRPARKGLKRKRKEPPRRQGRLTKQWAPAAKQPGKPLRGGAPSSAQPGPSGVLEGGCQPFPLNTASLPGGSWGEDLPVEILVQIFQFVVGSEGAVPFLCRVACVCRRWYGAASNPVLWQKVSVSCCWVTPGKELALAVEKKVLGTMEWLATSRFSLLRDFALCHWKSQVPFVLQALAESCSLLASLKLSHCSGVTTESLRALAESCPRLQSLNLQNSQMDSSAVLSFLETAGSRIRHLWLTYSSRMRAIMAKLASGCCPGLQLLEVNTEIKQSIQLFRLSVEQLQAACPQLQVLRLLNVACYVKPTPRSAPPSPGFPQLEELCLATTALSLVDDHMLERLLHTSNRLRVLDLRGCSCVTPKGLELLPCPDLERLYLGLYTGLSPLRLPINGSPLITCKWSHSLRELDLAGHNFGEKDLHQAMAAFTRHEGAGGEPVLRSLNLTGTKVTLRTVSTLIASCPSLDYLNLSSCRQLPRGTKKAYRGSHEIRQCLHQFLTSLEEPSGLGEVK</sequence>
<reference evidence="5" key="1">
    <citation type="journal article" date="2023" name="DNA Res.">
        <title>Chromosome-level genome assembly of Phrynocephalus forsythii using third-generation DNA sequencing and Hi-C analysis.</title>
        <authorList>
            <person name="Qi Y."/>
            <person name="Zhao W."/>
            <person name="Zhao Y."/>
            <person name="Niu C."/>
            <person name="Cao S."/>
            <person name="Zhang Y."/>
        </authorList>
    </citation>
    <scope>NUCLEOTIDE SEQUENCE</scope>
    <source>
        <tissue evidence="5">Muscle</tissue>
    </source>
</reference>
<dbReference type="FunFam" id="1.20.1280.50:FF:000035">
    <property type="entry name" value="F-box/LRR-repeat protein 6 isoform X2"/>
    <property type="match status" value="1"/>
</dbReference>
<dbReference type="PANTHER" id="PTHR13318:SF190">
    <property type="entry name" value="PARTNER OF PAIRED, ISOFORM B"/>
    <property type="match status" value="1"/>
</dbReference>
<dbReference type="GO" id="GO:0019005">
    <property type="term" value="C:SCF ubiquitin ligase complex"/>
    <property type="evidence" value="ECO:0007669"/>
    <property type="project" value="InterPro"/>
</dbReference>
<dbReference type="InterPro" id="IPR032675">
    <property type="entry name" value="LRR_dom_sf"/>
</dbReference>
<organism evidence="5 6">
    <name type="scientific">Phrynocephalus forsythii</name>
    <dbReference type="NCBI Taxonomy" id="171643"/>
    <lineage>
        <taxon>Eukaryota</taxon>
        <taxon>Metazoa</taxon>
        <taxon>Chordata</taxon>
        <taxon>Craniata</taxon>
        <taxon>Vertebrata</taxon>
        <taxon>Euteleostomi</taxon>
        <taxon>Lepidosauria</taxon>
        <taxon>Squamata</taxon>
        <taxon>Bifurcata</taxon>
        <taxon>Unidentata</taxon>
        <taxon>Episquamata</taxon>
        <taxon>Toxicofera</taxon>
        <taxon>Iguania</taxon>
        <taxon>Acrodonta</taxon>
        <taxon>Agamidae</taxon>
        <taxon>Agaminae</taxon>
        <taxon>Phrynocephalus</taxon>
    </lineage>
</organism>
<feature type="domain" description="F-box" evidence="4">
    <location>
        <begin position="158"/>
        <end position="205"/>
    </location>
</feature>
<feature type="compositionally biased region" description="Basic residues" evidence="3">
    <location>
        <begin position="86"/>
        <end position="104"/>
    </location>
</feature>
<evidence type="ECO:0000313" key="6">
    <source>
        <dbReference type="Proteomes" id="UP001142489"/>
    </source>
</evidence>
<dbReference type="Pfam" id="PF12937">
    <property type="entry name" value="F-box-like"/>
    <property type="match status" value="1"/>
</dbReference>